<organism evidence="4 5">
    <name type="scientific">Geomicrobium halophilum</name>
    <dbReference type="NCBI Taxonomy" id="549000"/>
    <lineage>
        <taxon>Bacteria</taxon>
        <taxon>Bacillati</taxon>
        <taxon>Bacillota</taxon>
        <taxon>Bacilli</taxon>
        <taxon>Bacillales</taxon>
        <taxon>Geomicrobium</taxon>
    </lineage>
</organism>
<dbReference type="PANTHER" id="PTHR10302">
    <property type="entry name" value="SINGLE-STRANDED DNA-BINDING PROTEIN"/>
    <property type="match status" value="1"/>
</dbReference>
<dbReference type="Proteomes" id="UP000568839">
    <property type="component" value="Unassembled WGS sequence"/>
</dbReference>
<dbReference type="Gene3D" id="2.40.50.140">
    <property type="entry name" value="Nucleic acid-binding proteins"/>
    <property type="match status" value="1"/>
</dbReference>
<dbReference type="EMBL" id="JACHHJ010000003">
    <property type="protein sequence ID" value="MBB6450401.1"/>
    <property type="molecule type" value="Genomic_DNA"/>
</dbReference>
<dbReference type="InterPro" id="IPR012340">
    <property type="entry name" value="NA-bd_OB-fold"/>
</dbReference>
<dbReference type="HAMAP" id="MF_00984">
    <property type="entry name" value="SSB"/>
    <property type="match status" value="1"/>
</dbReference>
<proteinExistence type="inferred from homology"/>
<dbReference type="GO" id="GO:0003697">
    <property type="term" value="F:single-stranded DNA binding"/>
    <property type="evidence" value="ECO:0007669"/>
    <property type="project" value="UniProtKB-UniRule"/>
</dbReference>
<comment type="subunit">
    <text evidence="2">Homotetramer.</text>
</comment>
<reference evidence="4 5" key="1">
    <citation type="submission" date="2020-08" db="EMBL/GenBank/DDBJ databases">
        <title>Genomic Encyclopedia of Type Strains, Phase IV (KMG-IV): sequencing the most valuable type-strain genomes for metagenomic binning, comparative biology and taxonomic classification.</title>
        <authorList>
            <person name="Goeker M."/>
        </authorList>
    </citation>
    <scope>NUCLEOTIDE SEQUENCE [LARGE SCALE GENOMIC DNA]</scope>
    <source>
        <strain evidence="4 5">DSM 21769</strain>
    </source>
</reference>
<dbReference type="InterPro" id="IPR000424">
    <property type="entry name" value="Primosome_PriB/ssb"/>
</dbReference>
<evidence type="ECO:0000313" key="5">
    <source>
        <dbReference type="Proteomes" id="UP000568839"/>
    </source>
</evidence>
<keyword evidence="5" id="KW-1185">Reference proteome</keyword>
<evidence type="ECO:0000256" key="2">
    <source>
        <dbReference type="HAMAP-Rule" id="MF_00984"/>
    </source>
</evidence>
<dbReference type="PANTHER" id="PTHR10302:SF27">
    <property type="entry name" value="SINGLE-STRANDED DNA-BINDING PROTEIN"/>
    <property type="match status" value="1"/>
</dbReference>
<evidence type="ECO:0000313" key="4">
    <source>
        <dbReference type="EMBL" id="MBB6450401.1"/>
    </source>
</evidence>
<dbReference type="GO" id="GO:0006260">
    <property type="term" value="P:DNA replication"/>
    <property type="evidence" value="ECO:0007669"/>
    <property type="project" value="InterPro"/>
</dbReference>
<evidence type="ECO:0000256" key="1">
    <source>
        <dbReference type="ARBA" id="ARBA00023125"/>
    </source>
</evidence>
<protein>
    <recommendedName>
        <fullName evidence="2 3">Single-stranded DNA-binding protein</fullName>
        <shortName evidence="2">SSB</shortName>
    </recommendedName>
</protein>
<sequence>MLNQVSLTGRLTKDPQLMFTNQGVSFLKLSIAVQRRFKNNEGTYDTDFIPCTIWRKQAENTANYCRKGSLIGISGRIQTRQFTNKHDERVFMTEVIGEDVQFLKLQPTTNHQEDSPVKQTSSS</sequence>
<comment type="caution">
    <text evidence="4">The sequence shown here is derived from an EMBL/GenBank/DDBJ whole genome shotgun (WGS) entry which is preliminary data.</text>
</comment>
<dbReference type="InterPro" id="IPR011344">
    <property type="entry name" value="ssDNA-bd"/>
</dbReference>
<accession>A0A841PVN5</accession>
<dbReference type="PROSITE" id="PS50935">
    <property type="entry name" value="SSB"/>
    <property type="match status" value="1"/>
</dbReference>
<dbReference type="AlphaFoldDB" id="A0A841PVN5"/>
<dbReference type="SUPFAM" id="SSF50249">
    <property type="entry name" value="Nucleic acid-binding proteins"/>
    <property type="match status" value="1"/>
</dbReference>
<dbReference type="PIRSF" id="PIRSF002070">
    <property type="entry name" value="SSB"/>
    <property type="match status" value="1"/>
</dbReference>
<dbReference type="NCBIfam" id="TIGR00621">
    <property type="entry name" value="ssb"/>
    <property type="match status" value="1"/>
</dbReference>
<evidence type="ECO:0000256" key="3">
    <source>
        <dbReference type="PIRNR" id="PIRNR002070"/>
    </source>
</evidence>
<dbReference type="GO" id="GO:0009295">
    <property type="term" value="C:nucleoid"/>
    <property type="evidence" value="ECO:0007669"/>
    <property type="project" value="TreeGrafter"/>
</dbReference>
<keyword evidence="1 2" id="KW-0238">DNA-binding</keyword>
<gene>
    <name evidence="4" type="ORF">HNR44_002384</name>
</gene>
<dbReference type="CDD" id="cd04496">
    <property type="entry name" value="SSB_OBF"/>
    <property type="match status" value="1"/>
</dbReference>
<name>A0A841PVN5_9BACL</name>
<dbReference type="RefSeq" id="WP_184404454.1">
    <property type="nucleotide sequence ID" value="NZ_JACHHJ010000003.1"/>
</dbReference>
<comment type="caution">
    <text evidence="2">Lacks conserved residue(s) required for the propagation of feature annotation.</text>
</comment>
<dbReference type="Pfam" id="PF00436">
    <property type="entry name" value="SSB"/>
    <property type="match status" value="1"/>
</dbReference>